<feature type="non-terminal residue" evidence="2">
    <location>
        <position position="143"/>
    </location>
</feature>
<dbReference type="PANTHER" id="PTHR12390:SF0">
    <property type="entry name" value="UROPORPHYRINOGEN-III SYNTHASE"/>
    <property type="match status" value="1"/>
</dbReference>
<protein>
    <submittedName>
        <fullName evidence="2">Tetrapyrrole biosynthesis, uroporphyrinogen III synthase</fullName>
    </submittedName>
</protein>
<sequence>SADDGRRLLFFSGDKRRDTLFRRLAEHSCPVDELCVYATKEHPHFVERLQQACNVAARHAAACHQGTLPVVWVAFFSPSGAKLALPHLAGWLQHPQPPDQASTCVCWRVAAIGQTTAAALTEAGIPVHAIAASPSASGLLDAI</sequence>
<dbReference type="GO" id="GO:0004852">
    <property type="term" value="F:uroporphyrinogen-III synthase activity"/>
    <property type="evidence" value="ECO:0007669"/>
    <property type="project" value="InterPro"/>
</dbReference>
<dbReference type="GO" id="GO:0005829">
    <property type="term" value="C:cytosol"/>
    <property type="evidence" value="ECO:0007669"/>
    <property type="project" value="TreeGrafter"/>
</dbReference>
<dbReference type="InterPro" id="IPR036108">
    <property type="entry name" value="4pyrrol_syn_uPrphyn_synt_sf"/>
</dbReference>
<dbReference type="GO" id="GO:0006780">
    <property type="term" value="P:uroporphyrinogen III biosynthetic process"/>
    <property type="evidence" value="ECO:0007669"/>
    <property type="project" value="InterPro"/>
</dbReference>
<accession>A0A4P9XJD6</accession>
<dbReference type="UniPathway" id="UPA00251">
    <property type="reaction ID" value="UER00320"/>
</dbReference>
<dbReference type="Pfam" id="PF02602">
    <property type="entry name" value="HEM4"/>
    <property type="match status" value="1"/>
</dbReference>
<keyword evidence="3" id="KW-1185">Reference proteome</keyword>
<dbReference type="GO" id="GO:0006782">
    <property type="term" value="P:protoporphyrinogen IX biosynthetic process"/>
    <property type="evidence" value="ECO:0007669"/>
    <property type="project" value="UniProtKB-UniPathway"/>
</dbReference>
<gene>
    <name evidence="2" type="ORF">THASP1DRAFT_8716</name>
</gene>
<evidence type="ECO:0000313" key="3">
    <source>
        <dbReference type="Proteomes" id="UP000271241"/>
    </source>
</evidence>
<name>A0A4P9XJD6_9FUNG</name>
<dbReference type="PANTHER" id="PTHR12390">
    <property type="entry name" value="UROPORPHYRINOGEN III SYNTHASE"/>
    <property type="match status" value="1"/>
</dbReference>
<dbReference type="EMBL" id="KZ993010">
    <property type="protein sequence ID" value="RKP05874.1"/>
    <property type="molecule type" value="Genomic_DNA"/>
</dbReference>
<proteinExistence type="predicted"/>
<dbReference type="STRING" id="78915.A0A4P9XJD6"/>
<dbReference type="InterPro" id="IPR039793">
    <property type="entry name" value="UROS/Hem4"/>
</dbReference>
<evidence type="ECO:0000259" key="1">
    <source>
        <dbReference type="Pfam" id="PF02602"/>
    </source>
</evidence>
<dbReference type="Gene3D" id="3.40.50.10090">
    <property type="match status" value="2"/>
</dbReference>
<dbReference type="Proteomes" id="UP000271241">
    <property type="component" value="Unassembled WGS sequence"/>
</dbReference>
<dbReference type="InterPro" id="IPR003754">
    <property type="entry name" value="4pyrrol_synth_uPrphyn_synth"/>
</dbReference>
<feature type="domain" description="Tetrapyrrole biosynthesis uroporphyrinogen III synthase" evidence="1">
    <location>
        <begin position="4"/>
        <end position="140"/>
    </location>
</feature>
<evidence type="ECO:0000313" key="2">
    <source>
        <dbReference type="EMBL" id="RKP05874.1"/>
    </source>
</evidence>
<dbReference type="SUPFAM" id="SSF69618">
    <property type="entry name" value="HemD-like"/>
    <property type="match status" value="1"/>
</dbReference>
<feature type="non-terminal residue" evidence="2">
    <location>
        <position position="1"/>
    </location>
</feature>
<organism evidence="2 3">
    <name type="scientific">Thamnocephalis sphaerospora</name>
    <dbReference type="NCBI Taxonomy" id="78915"/>
    <lineage>
        <taxon>Eukaryota</taxon>
        <taxon>Fungi</taxon>
        <taxon>Fungi incertae sedis</taxon>
        <taxon>Zoopagomycota</taxon>
        <taxon>Zoopagomycotina</taxon>
        <taxon>Zoopagomycetes</taxon>
        <taxon>Zoopagales</taxon>
        <taxon>Sigmoideomycetaceae</taxon>
        <taxon>Thamnocephalis</taxon>
    </lineage>
</organism>
<reference evidence="3" key="1">
    <citation type="journal article" date="2018" name="Nat. Microbiol.">
        <title>Leveraging single-cell genomics to expand the fungal tree of life.</title>
        <authorList>
            <person name="Ahrendt S.R."/>
            <person name="Quandt C.A."/>
            <person name="Ciobanu D."/>
            <person name="Clum A."/>
            <person name="Salamov A."/>
            <person name="Andreopoulos B."/>
            <person name="Cheng J.F."/>
            <person name="Woyke T."/>
            <person name="Pelin A."/>
            <person name="Henrissat B."/>
            <person name="Reynolds N.K."/>
            <person name="Benny G.L."/>
            <person name="Smith M.E."/>
            <person name="James T.Y."/>
            <person name="Grigoriev I.V."/>
        </authorList>
    </citation>
    <scope>NUCLEOTIDE SEQUENCE [LARGE SCALE GENOMIC DNA]</scope>
    <source>
        <strain evidence="3">RSA 1356</strain>
    </source>
</reference>
<dbReference type="OrthoDB" id="5595751at2759"/>
<dbReference type="AlphaFoldDB" id="A0A4P9XJD6"/>
<dbReference type="CDD" id="cd06578">
    <property type="entry name" value="HemD"/>
    <property type="match status" value="1"/>
</dbReference>